<dbReference type="GO" id="GO:0003824">
    <property type="term" value="F:catalytic activity"/>
    <property type="evidence" value="ECO:0007669"/>
    <property type="project" value="InterPro"/>
</dbReference>
<dbReference type="GeneID" id="75829663"/>
<keyword evidence="3" id="KW-1185">Reference proteome</keyword>
<accession>A0A9P9Y029</accession>
<organism evidence="2 3">
    <name type="scientific">Emericellopsis cladophorae</name>
    <dbReference type="NCBI Taxonomy" id="2686198"/>
    <lineage>
        <taxon>Eukaryota</taxon>
        <taxon>Fungi</taxon>
        <taxon>Dikarya</taxon>
        <taxon>Ascomycota</taxon>
        <taxon>Pezizomycotina</taxon>
        <taxon>Sordariomycetes</taxon>
        <taxon>Hypocreomycetidae</taxon>
        <taxon>Hypocreales</taxon>
        <taxon>Bionectriaceae</taxon>
        <taxon>Emericellopsis</taxon>
    </lineage>
</organism>
<comment type="caution">
    <text evidence="2">The sequence shown here is derived from an EMBL/GenBank/DDBJ whole genome shotgun (WGS) entry which is preliminary data.</text>
</comment>
<reference evidence="2" key="2">
    <citation type="submission" date="2022-07" db="EMBL/GenBank/DDBJ databases">
        <authorList>
            <person name="Goncalves M.F.M."/>
            <person name="Hilario S."/>
            <person name="Van De Peer Y."/>
            <person name="Esteves A.C."/>
            <person name="Alves A."/>
        </authorList>
    </citation>
    <scope>NUCLEOTIDE SEQUENCE</scope>
    <source>
        <strain evidence="2">MUM 19.33</strain>
    </source>
</reference>
<proteinExistence type="predicted"/>
<reference evidence="2" key="1">
    <citation type="journal article" date="2021" name="J Fungi (Basel)">
        <title>Genomic and Metabolomic Analyses of the Marine Fungus Emericellopsis cladophorae: Insights into Saltwater Adaptability Mechanisms and Its Biosynthetic Potential.</title>
        <authorList>
            <person name="Goncalves M.F.M."/>
            <person name="Hilario S."/>
            <person name="Van de Peer Y."/>
            <person name="Esteves A.C."/>
            <person name="Alves A."/>
        </authorList>
    </citation>
    <scope>NUCLEOTIDE SEQUENCE</scope>
    <source>
        <strain evidence="2">MUM 19.33</strain>
    </source>
</reference>
<dbReference type="AlphaFoldDB" id="A0A9P9Y029"/>
<feature type="compositionally biased region" description="Polar residues" evidence="1">
    <location>
        <begin position="1"/>
        <end position="20"/>
    </location>
</feature>
<evidence type="ECO:0000313" key="2">
    <source>
        <dbReference type="EMBL" id="KAI6781016.1"/>
    </source>
</evidence>
<dbReference type="RefSeq" id="XP_051361872.1">
    <property type="nucleotide sequence ID" value="XM_051506971.1"/>
</dbReference>
<dbReference type="EMBL" id="JAGIXG020000026">
    <property type="protein sequence ID" value="KAI6781016.1"/>
    <property type="molecule type" value="Genomic_DNA"/>
</dbReference>
<dbReference type="Gene3D" id="3.40.140.10">
    <property type="entry name" value="Cytidine Deaminase, domain 2"/>
    <property type="match status" value="1"/>
</dbReference>
<dbReference type="OrthoDB" id="252265at2759"/>
<sequence length="117" mass="12803">MLGPRSQFTSQTDKLQTKQHSTTEEGLAKAITGPHALYTTVEPCFKRLSGNLPCVERIIRQSSWIKTVYVGVQEPETFVGQNPGRKMLEDAGIQVVHVDGLEDEILAVATAGHVKDA</sequence>
<dbReference type="Proteomes" id="UP001055219">
    <property type="component" value="Unassembled WGS sequence"/>
</dbReference>
<feature type="region of interest" description="Disordered" evidence="1">
    <location>
        <begin position="1"/>
        <end position="29"/>
    </location>
</feature>
<evidence type="ECO:0000313" key="3">
    <source>
        <dbReference type="Proteomes" id="UP001055219"/>
    </source>
</evidence>
<name>A0A9P9Y029_9HYPO</name>
<dbReference type="GO" id="GO:0006139">
    <property type="term" value="P:nucleobase-containing compound metabolic process"/>
    <property type="evidence" value="ECO:0007669"/>
    <property type="project" value="UniProtKB-ARBA"/>
</dbReference>
<dbReference type="Pfam" id="PF18785">
    <property type="entry name" value="Inv-AAD"/>
    <property type="match status" value="1"/>
</dbReference>
<evidence type="ECO:0000256" key="1">
    <source>
        <dbReference type="SAM" id="MobiDB-lite"/>
    </source>
</evidence>
<protein>
    <submittedName>
        <fullName evidence="2">Bifunctional protein-like protein</fullName>
    </submittedName>
</protein>
<dbReference type="SUPFAM" id="SSF53927">
    <property type="entry name" value="Cytidine deaminase-like"/>
    <property type="match status" value="1"/>
</dbReference>
<dbReference type="InterPro" id="IPR016193">
    <property type="entry name" value="Cytidine_deaminase-like"/>
</dbReference>
<gene>
    <name evidence="2" type="ORF">J7T54_003158</name>
</gene>